<feature type="transmembrane region" description="Helical" evidence="1">
    <location>
        <begin position="74"/>
        <end position="97"/>
    </location>
</feature>
<evidence type="ECO:0000313" key="3">
    <source>
        <dbReference type="Proteomes" id="UP001168380"/>
    </source>
</evidence>
<reference evidence="2" key="1">
    <citation type="submission" date="2023-07" db="EMBL/GenBank/DDBJ databases">
        <title>Gilvimarinus algae sp. nov., isolated from the surface of Kelp.</title>
        <authorList>
            <person name="Sun Y.Y."/>
            <person name="Gong Y."/>
            <person name="Du Z.J."/>
        </authorList>
    </citation>
    <scope>NUCLEOTIDE SEQUENCE</scope>
    <source>
        <strain evidence="2">SDUM040014</strain>
    </source>
</reference>
<feature type="transmembrane region" description="Helical" evidence="1">
    <location>
        <begin position="286"/>
        <end position="306"/>
    </location>
</feature>
<feature type="transmembrane region" description="Helical" evidence="1">
    <location>
        <begin position="159"/>
        <end position="187"/>
    </location>
</feature>
<comment type="caution">
    <text evidence="2">The sequence shown here is derived from an EMBL/GenBank/DDBJ whole genome shotgun (WGS) entry which is preliminary data.</text>
</comment>
<keyword evidence="1" id="KW-1133">Transmembrane helix</keyword>
<sequence>MLKRWLDSYALITLKGMAMGAADVVPGVSGGTIAFITGIYERLLLALKSFTPKALVILKREGFAACWQHVDGTFLVSLFAGVLLSIAGLSHGIVYALENYPLQVWGFFCGLILAASVYIARSLDLLHSKTLLAIGAGVLVALLVAVLRPVDVPVNSVTVFLAGAIAICAMILPGVSGSFLLLIMGMYPVIIQAVTELNLTILSLFLGGCVLGLMAFSHVLYWLLQRFRQITLGVLTGFLAGSLIIVWPWKRVVETRVDRHGEVVPVVQENVWPWVYEAASGSSSQWLEVTAMAVLGIVLVLVLEYVGGHAQKRDL</sequence>
<dbReference type="Proteomes" id="UP001168380">
    <property type="component" value="Unassembled WGS sequence"/>
</dbReference>
<feature type="transmembrane region" description="Helical" evidence="1">
    <location>
        <begin position="104"/>
        <end position="120"/>
    </location>
</feature>
<dbReference type="RefSeq" id="WP_302715177.1">
    <property type="nucleotide sequence ID" value="NZ_JAULRT010000062.1"/>
</dbReference>
<evidence type="ECO:0000256" key="1">
    <source>
        <dbReference type="SAM" id="Phobius"/>
    </source>
</evidence>
<feature type="transmembrane region" description="Helical" evidence="1">
    <location>
        <begin position="199"/>
        <end position="223"/>
    </location>
</feature>
<keyword evidence="1" id="KW-0812">Transmembrane</keyword>
<feature type="transmembrane region" description="Helical" evidence="1">
    <location>
        <begin position="21"/>
        <end position="40"/>
    </location>
</feature>
<proteinExistence type="predicted"/>
<accession>A0ABT8TJ81</accession>
<name>A0ABT8TJ81_9GAMM</name>
<feature type="transmembrane region" description="Helical" evidence="1">
    <location>
        <begin position="126"/>
        <end position="147"/>
    </location>
</feature>
<gene>
    <name evidence="2" type="ORF">QWI16_17550</name>
</gene>
<protein>
    <submittedName>
        <fullName evidence="2">DUF368 domain-containing protein</fullName>
    </submittedName>
</protein>
<dbReference type="Pfam" id="PF04018">
    <property type="entry name" value="VCA0040-like"/>
    <property type="match status" value="1"/>
</dbReference>
<keyword evidence="3" id="KW-1185">Reference proteome</keyword>
<dbReference type="PANTHER" id="PTHR37308:SF1">
    <property type="entry name" value="POLYPRENYL-PHOSPHATE TRANSPORTER"/>
    <property type="match status" value="1"/>
</dbReference>
<dbReference type="EMBL" id="JAULRT010000062">
    <property type="protein sequence ID" value="MDO3383991.1"/>
    <property type="molecule type" value="Genomic_DNA"/>
</dbReference>
<evidence type="ECO:0000313" key="2">
    <source>
        <dbReference type="EMBL" id="MDO3383991.1"/>
    </source>
</evidence>
<keyword evidence="1" id="KW-0472">Membrane</keyword>
<organism evidence="2 3">
    <name type="scientific">Gilvimarinus algae</name>
    <dbReference type="NCBI Taxonomy" id="3058037"/>
    <lineage>
        <taxon>Bacteria</taxon>
        <taxon>Pseudomonadati</taxon>
        <taxon>Pseudomonadota</taxon>
        <taxon>Gammaproteobacteria</taxon>
        <taxon>Cellvibrionales</taxon>
        <taxon>Cellvibrionaceae</taxon>
        <taxon>Gilvimarinus</taxon>
    </lineage>
</organism>
<dbReference type="InterPro" id="IPR007163">
    <property type="entry name" value="VCA0040-like"/>
</dbReference>
<dbReference type="PANTHER" id="PTHR37308">
    <property type="entry name" value="INTEGRAL MEMBRANE PROTEIN"/>
    <property type="match status" value="1"/>
</dbReference>
<feature type="transmembrane region" description="Helical" evidence="1">
    <location>
        <begin position="230"/>
        <end position="249"/>
    </location>
</feature>